<organism evidence="14 15">
    <name type="scientific">Stutzerimonas stutzeri</name>
    <name type="common">Pseudomonas stutzeri</name>
    <dbReference type="NCBI Taxonomy" id="316"/>
    <lineage>
        <taxon>Bacteria</taxon>
        <taxon>Pseudomonadati</taxon>
        <taxon>Pseudomonadota</taxon>
        <taxon>Gammaproteobacteria</taxon>
        <taxon>Pseudomonadales</taxon>
        <taxon>Pseudomonadaceae</taxon>
        <taxon>Stutzerimonas</taxon>
    </lineage>
</organism>
<feature type="transmembrane region" description="Helical" evidence="13">
    <location>
        <begin position="21"/>
        <end position="42"/>
    </location>
</feature>
<dbReference type="EMBL" id="CP007509">
    <property type="protein sequence ID" value="AHY42482.1"/>
    <property type="molecule type" value="Genomic_DNA"/>
</dbReference>
<keyword evidence="8 13" id="KW-0812">Transmembrane</keyword>
<dbReference type="PIRSF" id="PIRSF002764">
    <property type="entry name" value="CcmB"/>
    <property type="match status" value="1"/>
</dbReference>
<evidence type="ECO:0000256" key="8">
    <source>
        <dbReference type="ARBA" id="ARBA00022692"/>
    </source>
</evidence>
<sequence length="223" mass="23180">MSSVFTLLLARETRLLFRRPAELANPLVFFAIVIALFPLAVGPETQLLQTISPGLVWVAALLAVLLSLDGLFRSDFEDGSLEQWVVSPHPLALLVLAKVLAHWAFSGLALVLLAPLLGLMLGLPLGTIPVLLISLLLGTPILSLLGAVGAALTVGLKRGGLLLALLILPLYIPVLILGSGALQAALQGLPAVGHLLWLASLTALAVTLTPFAIAAGLKISVGE</sequence>
<evidence type="ECO:0000256" key="13">
    <source>
        <dbReference type="SAM" id="Phobius"/>
    </source>
</evidence>
<feature type="transmembrane region" description="Helical" evidence="13">
    <location>
        <begin position="194"/>
        <end position="217"/>
    </location>
</feature>
<dbReference type="GO" id="GO:0005886">
    <property type="term" value="C:plasma membrane"/>
    <property type="evidence" value="ECO:0007669"/>
    <property type="project" value="UniProtKB-SubCell"/>
</dbReference>
<dbReference type="Pfam" id="PF03379">
    <property type="entry name" value="CcmB"/>
    <property type="match status" value="1"/>
</dbReference>
<evidence type="ECO:0000256" key="10">
    <source>
        <dbReference type="ARBA" id="ARBA00022989"/>
    </source>
</evidence>
<evidence type="ECO:0000313" key="14">
    <source>
        <dbReference type="EMBL" id="AHY42482.1"/>
    </source>
</evidence>
<dbReference type="AlphaFoldDB" id="A0A023WQJ6"/>
<feature type="transmembrane region" description="Helical" evidence="13">
    <location>
        <begin position="161"/>
        <end position="182"/>
    </location>
</feature>
<keyword evidence="11 12" id="KW-0472">Membrane</keyword>
<keyword evidence="6 12" id="KW-1003">Cell membrane</keyword>
<evidence type="ECO:0000256" key="5">
    <source>
        <dbReference type="ARBA" id="ARBA00022448"/>
    </source>
</evidence>
<dbReference type="PRINTS" id="PR01414">
    <property type="entry name" value="CCMBBIOGNSIS"/>
</dbReference>
<comment type="subcellular location">
    <subcellularLocation>
        <location evidence="2">Cell inner membrane</location>
        <topology evidence="2">Multi-pass membrane protein</topology>
    </subcellularLocation>
</comment>
<evidence type="ECO:0000256" key="7">
    <source>
        <dbReference type="ARBA" id="ARBA00022519"/>
    </source>
</evidence>
<dbReference type="PATRIC" id="fig|316.97.peg.1661"/>
<dbReference type="PANTHER" id="PTHR30070:SF1">
    <property type="entry name" value="CYTOCHROME C BIOGENESIS B-RELATED"/>
    <property type="match status" value="1"/>
</dbReference>
<accession>A0A023WQJ6</accession>
<dbReference type="InterPro" id="IPR003544">
    <property type="entry name" value="Cyt_c_biogenesis_CcmB"/>
</dbReference>
<dbReference type="Proteomes" id="UP000025238">
    <property type="component" value="Chromosome"/>
</dbReference>
<gene>
    <name evidence="14" type="ORF">UIB01_08265</name>
</gene>
<evidence type="ECO:0000256" key="1">
    <source>
        <dbReference type="ARBA" id="ARBA00002442"/>
    </source>
</evidence>
<evidence type="ECO:0000256" key="11">
    <source>
        <dbReference type="ARBA" id="ARBA00023136"/>
    </source>
</evidence>
<keyword evidence="5 12" id="KW-0813">Transport</keyword>
<comment type="similarity">
    <text evidence="3 12">Belongs to the CcmB/CycW/HelB family.</text>
</comment>
<protein>
    <recommendedName>
        <fullName evidence="4 12">Heme exporter protein B</fullName>
    </recommendedName>
</protein>
<comment type="function">
    <text evidence="1 12">Required for the export of heme to the periplasm for the biogenesis of c-type cytochromes.</text>
</comment>
<dbReference type="OrthoDB" id="9799895at2"/>
<evidence type="ECO:0000256" key="6">
    <source>
        <dbReference type="ARBA" id="ARBA00022475"/>
    </source>
</evidence>
<keyword evidence="7 12" id="KW-0997">Cell inner membrane</keyword>
<dbReference type="KEGG" id="pstu:UIB01_08265"/>
<evidence type="ECO:0000256" key="12">
    <source>
        <dbReference type="PIRNR" id="PIRNR002764"/>
    </source>
</evidence>
<feature type="transmembrane region" description="Helical" evidence="13">
    <location>
        <begin position="130"/>
        <end position="154"/>
    </location>
</feature>
<dbReference type="GO" id="GO:1903607">
    <property type="term" value="P:cytochrome c biosynthetic process"/>
    <property type="evidence" value="ECO:0007669"/>
    <property type="project" value="TreeGrafter"/>
</dbReference>
<dbReference type="GO" id="GO:0017004">
    <property type="term" value="P:cytochrome complex assembly"/>
    <property type="evidence" value="ECO:0007669"/>
    <property type="project" value="UniProtKB-KW"/>
</dbReference>
<dbReference type="PANTHER" id="PTHR30070">
    <property type="entry name" value="HEME EXPORTER PROTEIN B"/>
    <property type="match status" value="1"/>
</dbReference>
<dbReference type="InterPro" id="IPR026031">
    <property type="entry name" value="Cyt_c_CcmB_bac"/>
</dbReference>
<keyword evidence="10 13" id="KW-1133">Transmembrane helix</keyword>
<dbReference type="GO" id="GO:0015232">
    <property type="term" value="F:heme transmembrane transporter activity"/>
    <property type="evidence" value="ECO:0007669"/>
    <property type="project" value="InterPro"/>
</dbReference>
<name>A0A023WQJ6_STUST</name>
<evidence type="ECO:0000256" key="3">
    <source>
        <dbReference type="ARBA" id="ARBA00010544"/>
    </source>
</evidence>
<feature type="transmembrane region" description="Helical" evidence="13">
    <location>
        <begin position="93"/>
        <end position="118"/>
    </location>
</feature>
<proteinExistence type="inferred from homology"/>
<keyword evidence="9 12" id="KW-0201">Cytochrome c-type biogenesis</keyword>
<evidence type="ECO:0000256" key="4">
    <source>
        <dbReference type="ARBA" id="ARBA00016452"/>
    </source>
</evidence>
<evidence type="ECO:0000256" key="2">
    <source>
        <dbReference type="ARBA" id="ARBA00004429"/>
    </source>
</evidence>
<feature type="transmembrane region" description="Helical" evidence="13">
    <location>
        <begin position="54"/>
        <end position="72"/>
    </location>
</feature>
<dbReference type="NCBIfam" id="TIGR01190">
    <property type="entry name" value="ccmB"/>
    <property type="match status" value="1"/>
</dbReference>
<reference evidence="14 15" key="1">
    <citation type="submission" date="2014-03" db="EMBL/GenBank/DDBJ databases">
        <title>Complete genome sequence of Pseudomonas stutzeri 19SMN4.</title>
        <authorList>
            <person name="Brunet-Galmes I."/>
            <person name="Nogales B."/>
            <person name="Busquets A."/>
            <person name="Pena A."/>
            <person name="Gomila M."/>
            <person name="Garcia-Valdes E."/>
            <person name="Lalucat J."/>
            <person name="Bennasar A."/>
            <person name="Bosch R."/>
        </authorList>
    </citation>
    <scope>NUCLEOTIDE SEQUENCE [LARGE SCALE GENOMIC DNA]</scope>
    <source>
        <strain evidence="14 15">19SMN4</strain>
    </source>
</reference>
<evidence type="ECO:0000313" key="15">
    <source>
        <dbReference type="Proteomes" id="UP000025238"/>
    </source>
</evidence>
<evidence type="ECO:0000256" key="9">
    <source>
        <dbReference type="ARBA" id="ARBA00022748"/>
    </source>
</evidence>